<dbReference type="Proteomes" id="UP001497512">
    <property type="component" value="Chromosome 17"/>
</dbReference>
<reference evidence="1" key="1">
    <citation type="submission" date="2024-02" db="EMBL/GenBank/DDBJ databases">
        <authorList>
            <consortium name="ELIXIR-Norway"/>
            <consortium name="Elixir Norway"/>
        </authorList>
    </citation>
    <scope>NUCLEOTIDE SEQUENCE</scope>
</reference>
<dbReference type="EMBL" id="OZ019909">
    <property type="protein sequence ID" value="CAK9208971.1"/>
    <property type="molecule type" value="Genomic_DNA"/>
</dbReference>
<dbReference type="Gene3D" id="3.30.930.10">
    <property type="entry name" value="Bira Bifunctional Protein, Domain 2"/>
    <property type="match status" value="1"/>
</dbReference>
<name>A0ABP0TZA6_9BRYO</name>
<proteinExistence type="predicted"/>
<evidence type="ECO:0000313" key="1">
    <source>
        <dbReference type="EMBL" id="CAK9208971.1"/>
    </source>
</evidence>
<evidence type="ECO:0000313" key="2">
    <source>
        <dbReference type="Proteomes" id="UP001497512"/>
    </source>
</evidence>
<organism evidence="1 2">
    <name type="scientific">Sphagnum troendelagicum</name>
    <dbReference type="NCBI Taxonomy" id="128251"/>
    <lineage>
        <taxon>Eukaryota</taxon>
        <taxon>Viridiplantae</taxon>
        <taxon>Streptophyta</taxon>
        <taxon>Embryophyta</taxon>
        <taxon>Bryophyta</taxon>
        <taxon>Sphagnophytina</taxon>
        <taxon>Sphagnopsida</taxon>
        <taxon>Sphagnales</taxon>
        <taxon>Sphagnaceae</taxon>
        <taxon>Sphagnum</taxon>
    </lineage>
</organism>
<gene>
    <name evidence="1" type="ORF">CSSPTR1EN2_LOCUS9450</name>
</gene>
<accession>A0ABP0TZA6</accession>
<dbReference type="InterPro" id="IPR045864">
    <property type="entry name" value="aa-tRNA-synth_II/BPL/LPL"/>
</dbReference>
<sequence>MICDMLLCLQHPPTFTVGKCQMLHNLLSTPAVVRSTGAEIYHISLRPMQAFLSSRVITKNGSINATTISTVK</sequence>
<protein>
    <submittedName>
        <fullName evidence="1">Uncharacterized protein</fullName>
    </submittedName>
</protein>
<keyword evidence="2" id="KW-1185">Reference proteome</keyword>